<dbReference type="InterPro" id="IPR026466">
    <property type="entry name" value="Fim_isopep_form_D2_dom"/>
</dbReference>
<proteinExistence type="predicted"/>
<evidence type="ECO:0000256" key="5">
    <source>
        <dbReference type="SAM" id="Phobius"/>
    </source>
</evidence>
<dbReference type="InterPro" id="IPR019931">
    <property type="entry name" value="LPXTG_anchor"/>
</dbReference>
<dbReference type="EMBL" id="CABHNA010000002">
    <property type="protein sequence ID" value="VUW91100.1"/>
    <property type="molecule type" value="Genomic_DNA"/>
</dbReference>
<sequence>MKIIKKIAAIMLSVMMVLGMCSVVGAEDGSTGTGKITINKAVKDQTYNIYKILDLESYDDTLNNEHYAYKAVSEWKTFLTGTEIKGKYVDVDSDDYVIWKTGADAAQFAKKALAYAKDTTHPITATFTVKATTTTVEFTKLDSGYYLVDSSVGTLCFLDTMKSGEVTIDEKNVAPTVKKEVQEDSKGNQNDAWGNENTADIGQTVNFKTTITAQAGAQNYVLHDKMDAGLTFKDDVQIRWIKKSDNTTKSLTKGSEYDVTTTNLETTDPKCTFHVTFKQEFCDKLAKEDTIVVTYSATLNENATVGTTGNKNKTWLKYGENTNLETTPSETTTKTYEIPVFKYTNTDSTKKALAGVVFELYRDKECTTLKKIEFVKKGTSTEGYECYRIATGSDTSTSTIPQITTSTEGKFKICGLDEDTYYLKEVTAPKGYNKLSAPVKITIGENGTITVNDKSITGTDVEVENKSGSILPSTGGMGTTLFYIFGAILVIGSGVVLITKKRMK</sequence>
<evidence type="ECO:0000313" key="10">
    <source>
        <dbReference type="Proteomes" id="UP000363661"/>
    </source>
</evidence>
<keyword evidence="10" id="KW-1185">Reference proteome</keyword>
<protein>
    <submittedName>
        <fullName evidence="9">Fimbrial subunit type 1</fullName>
    </submittedName>
</protein>
<dbReference type="Pfam" id="PF00746">
    <property type="entry name" value="Gram_pos_anchor"/>
    <property type="match status" value="1"/>
</dbReference>
<name>A0A564S952_9FIRM</name>
<keyword evidence="4" id="KW-0572">Peptidoglycan-anchor</keyword>
<keyword evidence="5" id="KW-0812">Transmembrane</keyword>
<reference evidence="9 10" key="1">
    <citation type="submission" date="2019-07" db="EMBL/GenBank/DDBJ databases">
        <authorList>
            <person name="Hibberd C M."/>
            <person name="Gehrig L. J."/>
            <person name="Chang H.-W."/>
            <person name="Venkatesh S."/>
        </authorList>
    </citation>
    <scope>NUCLEOTIDE SEQUENCE [LARGE SCALE GENOMIC DNA]</scope>
    <source>
        <strain evidence="9">Ruminococcus_torques_SSTS_Bg7063</strain>
    </source>
</reference>
<keyword evidence="5" id="KW-1133">Transmembrane helix</keyword>
<dbReference type="AlphaFoldDB" id="A0A564S952"/>
<evidence type="ECO:0000313" key="9">
    <source>
        <dbReference type="EMBL" id="VUW91100.1"/>
    </source>
</evidence>
<dbReference type="NCBIfam" id="NF033902">
    <property type="entry name" value="iso_D2_wall_anc"/>
    <property type="match status" value="1"/>
</dbReference>
<dbReference type="InterPro" id="IPR041033">
    <property type="entry name" value="SpaA_PFL_dom_1"/>
</dbReference>
<dbReference type="RefSeq" id="WP_144366148.1">
    <property type="nucleotide sequence ID" value="NZ_CABHNA010000002.1"/>
</dbReference>
<dbReference type="Proteomes" id="UP000363661">
    <property type="component" value="Unassembled WGS sequence"/>
</dbReference>
<accession>A0A564S952</accession>
<keyword evidence="3 6" id="KW-0732">Signal</keyword>
<evidence type="ECO:0000259" key="7">
    <source>
        <dbReference type="Pfam" id="PF00746"/>
    </source>
</evidence>
<feature type="domain" description="SpaA-like prealbumin fold" evidence="8">
    <location>
        <begin position="342"/>
        <end position="453"/>
    </location>
</feature>
<evidence type="ECO:0000256" key="1">
    <source>
        <dbReference type="ARBA" id="ARBA00022512"/>
    </source>
</evidence>
<feature type="chain" id="PRO_5022211062" evidence="6">
    <location>
        <begin position="27"/>
        <end position="504"/>
    </location>
</feature>
<evidence type="ECO:0000256" key="2">
    <source>
        <dbReference type="ARBA" id="ARBA00022525"/>
    </source>
</evidence>
<evidence type="ECO:0000256" key="6">
    <source>
        <dbReference type="SAM" id="SignalP"/>
    </source>
</evidence>
<dbReference type="Gene3D" id="2.60.40.10">
    <property type="entry name" value="Immunoglobulins"/>
    <property type="match status" value="1"/>
</dbReference>
<dbReference type="Gene3D" id="2.60.40.740">
    <property type="match status" value="1"/>
</dbReference>
<evidence type="ECO:0000256" key="4">
    <source>
        <dbReference type="ARBA" id="ARBA00023088"/>
    </source>
</evidence>
<organism evidence="9 10">
    <name type="scientific">[Ruminococcus] torques</name>
    <dbReference type="NCBI Taxonomy" id="33039"/>
    <lineage>
        <taxon>Bacteria</taxon>
        <taxon>Bacillati</taxon>
        <taxon>Bacillota</taxon>
        <taxon>Clostridia</taxon>
        <taxon>Lachnospirales</taxon>
        <taxon>Lachnospiraceae</taxon>
        <taxon>Mediterraneibacter</taxon>
    </lineage>
</organism>
<feature type="transmembrane region" description="Helical" evidence="5">
    <location>
        <begin position="481"/>
        <end position="499"/>
    </location>
</feature>
<dbReference type="InterPro" id="IPR048052">
    <property type="entry name" value="FM1-like"/>
</dbReference>
<keyword evidence="5" id="KW-0472">Membrane</keyword>
<keyword evidence="2" id="KW-0964">Secreted</keyword>
<dbReference type="InterPro" id="IPR013783">
    <property type="entry name" value="Ig-like_fold"/>
</dbReference>
<evidence type="ECO:0000259" key="8">
    <source>
        <dbReference type="Pfam" id="PF17802"/>
    </source>
</evidence>
<dbReference type="Pfam" id="PF17802">
    <property type="entry name" value="SpaA"/>
    <property type="match status" value="1"/>
</dbReference>
<dbReference type="NCBIfam" id="TIGR01167">
    <property type="entry name" value="LPXTG_anchor"/>
    <property type="match status" value="1"/>
</dbReference>
<feature type="signal peptide" evidence="6">
    <location>
        <begin position="1"/>
        <end position="26"/>
    </location>
</feature>
<keyword evidence="1" id="KW-0134">Cell wall</keyword>
<gene>
    <name evidence="9" type="ORF">RTSSTS7063_00101</name>
</gene>
<feature type="domain" description="Gram-positive cocci surface proteins LPxTG" evidence="7">
    <location>
        <begin position="471"/>
        <end position="503"/>
    </location>
</feature>
<dbReference type="NCBIfam" id="TIGR04226">
    <property type="entry name" value="RrgB_K2N_iso_D2"/>
    <property type="match status" value="1"/>
</dbReference>
<evidence type="ECO:0000256" key="3">
    <source>
        <dbReference type="ARBA" id="ARBA00022729"/>
    </source>
</evidence>